<organism evidence="2 3">
    <name type="scientific">Aspergillus ibericus CBS 121593</name>
    <dbReference type="NCBI Taxonomy" id="1448316"/>
    <lineage>
        <taxon>Eukaryota</taxon>
        <taxon>Fungi</taxon>
        <taxon>Dikarya</taxon>
        <taxon>Ascomycota</taxon>
        <taxon>Pezizomycotina</taxon>
        <taxon>Eurotiomycetes</taxon>
        <taxon>Eurotiomycetidae</taxon>
        <taxon>Eurotiales</taxon>
        <taxon>Aspergillaceae</taxon>
        <taxon>Aspergillus</taxon>
        <taxon>Aspergillus subgen. Circumdati</taxon>
    </lineage>
</organism>
<gene>
    <name evidence="2" type="ORF">BO80DRAFT_35899</name>
</gene>
<dbReference type="VEuPathDB" id="FungiDB:BO80DRAFT_35899"/>
<feature type="region of interest" description="Disordered" evidence="1">
    <location>
        <begin position="1"/>
        <end position="102"/>
    </location>
</feature>
<feature type="compositionally biased region" description="Polar residues" evidence="1">
    <location>
        <begin position="1"/>
        <end position="10"/>
    </location>
</feature>
<evidence type="ECO:0000313" key="2">
    <source>
        <dbReference type="EMBL" id="RAL02452.1"/>
    </source>
</evidence>
<keyword evidence="3" id="KW-1185">Reference proteome</keyword>
<dbReference type="GeneID" id="37220767"/>
<feature type="compositionally biased region" description="Basic and acidic residues" evidence="1">
    <location>
        <begin position="41"/>
        <end position="56"/>
    </location>
</feature>
<sequence>METKQATAMESGSPAASMENREVMTCRLNDLSHISPRHGRKNDAVEGRIIIERRSPSQEPFRGSDGRSPQSPVGHADPPPSLKNEIRMDGGETIPFSKGFPEPPPMNVIAACAPPLEIRALHRRIPRLNSGSPGASPTDFLPEL</sequence>
<evidence type="ECO:0000313" key="3">
    <source>
        <dbReference type="Proteomes" id="UP000249402"/>
    </source>
</evidence>
<dbReference type="EMBL" id="KZ824431">
    <property type="protein sequence ID" value="RAL02452.1"/>
    <property type="molecule type" value="Genomic_DNA"/>
</dbReference>
<name>A0A395H3K1_9EURO</name>
<proteinExistence type="predicted"/>
<evidence type="ECO:0000256" key="1">
    <source>
        <dbReference type="SAM" id="MobiDB-lite"/>
    </source>
</evidence>
<dbReference type="Proteomes" id="UP000249402">
    <property type="component" value="Unassembled WGS sequence"/>
</dbReference>
<dbReference type="AlphaFoldDB" id="A0A395H3K1"/>
<accession>A0A395H3K1</accession>
<dbReference type="RefSeq" id="XP_025576779.1">
    <property type="nucleotide sequence ID" value="XM_025715902.1"/>
</dbReference>
<reference evidence="2 3" key="1">
    <citation type="submission" date="2018-02" db="EMBL/GenBank/DDBJ databases">
        <title>The genomes of Aspergillus section Nigri reveals drivers in fungal speciation.</title>
        <authorList>
            <consortium name="DOE Joint Genome Institute"/>
            <person name="Vesth T.C."/>
            <person name="Nybo J."/>
            <person name="Theobald S."/>
            <person name="Brandl J."/>
            <person name="Frisvad J.C."/>
            <person name="Nielsen K.F."/>
            <person name="Lyhne E.K."/>
            <person name="Kogle M.E."/>
            <person name="Kuo A."/>
            <person name="Riley R."/>
            <person name="Clum A."/>
            <person name="Nolan M."/>
            <person name="Lipzen A."/>
            <person name="Salamov A."/>
            <person name="Henrissat B."/>
            <person name="Wiebenga A."/>
            <person name="De vries R.P."/>
            <person name="Grigoriev I.V."/>
            <person name="Mortensen U.H."/>
            <person name="Andersen M.R."/>
            <person name="Baker S.E."/>
        </authorList>
    </citation>
    <scope>NUCLEOTIDE SEQUENCE [LARGE SCALE GENOMIC DNA]</scope>
    <source>
        <strain evidence="2 3">CBS 121593</strain>
    </source>
</reference>
<feature type="region of interest" description="Disordered" evidence="1">
    <location>
        <begin position="125"/>
        <end position="144"/>
    </location>
</feature>
<protein>
    <submittedName>
        <fullName evidence="2">Uncharacterized protein</fullName>
    </submittedName>
</protein>